<comment type="similarity">
    <text evidence="1">Belongs to the choline/ethanolamine kinase family.</text>
</comment>
<evidence type="ECO:0000256" key="2">
    <source>
        <dbReference type="SAM" id="MobiDB-lite"/>
    </source>
</evidence>
<feature type="region of interest" description="Disordered" evidence="2">
    <location>
        <begin position="1"/>
        <end position="54"/>
    </location>
</feature>
<keyword evidence="4" id="KW-1185">Reference proteome</keyword>
<feature type="compositionally biased region" description="Low complexity" evidence="2">
    <location>
        <begin position="27"/>
        <end position="36"/>
    </location>
</feature>
<dbReference type="GO" id="GO:0005737">
    <property type="term" value="C:cytoplasm"/>
    <property type="evidence" value="ECO:0007669"/>
    <property type="project" value="TreeGrafter"/>
</dbReference>
<reference evidence="3" key="1">
    <citation type="submission" date="2022-11" db="EMBL/GenBank/DDBJ databases">
        <title>Genome Sequence of Cubamyces cubensis.</title>
        <authorList>
            <person name="Buettner E."/>
        </authorList>
    </citation>
    <scope>NUCLEOTIDE SEQUENCE</scope>
    <source>
        <strain evidence="3">MPL-01</strain>
    </source>
</reference>
<name>A0AAD7XGD8_9APHY</name>
<evidence type="ECO:0000313" key="3">
    <source>
        <dbReference type="EMBL" id="KAJ8501581.1"/>
    </source>
</evidence>
<evidence type="ECO:0008006" key="5">
    <source>
        <dbReference type="Google" id="ProtNLM"/>
    </source>
</evidence>
<dbReference type="PANTHER" id="PTHR22603:SF93">
    <property type="entry name" value="RE24176P"/>
    <property type="match status" value="1"/>
</dbReference>
<dbReference type="AlphaFoldDB" id="A0AAD7XGD8"/>
<dbReference type="InterPro" id="IPR011009">
    <property type="entry name" value="Kinase-like_dom_sf"/>
</dbReference>
<protein>
    <recommendedName>
        <fullName evidence="5">Choline kinase</fullName>
    </recommendedName>
</protein>
<feature type="compositionally biased region" description="Polar residues" evidence="2">
    <location>
        <begin position="38"/>
        <end position="54"/>
    </location>
</feature>
<proteinExistence type="inferred from homology"/>
<dbReference type="Proteomes" id="UP001215151">
    <property type="component" value="Unassembled WGS sequence"/>
</dbReference>
<comment type="caution">
    <text evidence="3">The sequence shown here is derived from an EMBL/GenBank/DDBJ whole genome shotgun (WGS) entry which is preliminary data.</text>
</comment>
<dbReference type="SUPFAM" id="SSF56112">
    <property type="entry name" value="Protein kinase-like (PK-like)"/>
    <property type="match status" value="1"/>
</dbReference>
<dbReference type="GO" id="GO:0004103">
    <property type="term" value="F:choline kinase activity"/>
    <property type="evidence" value="ECO:0007669"/>
    <property type="project" value="TreeGrafter"/>
</dbReference>
<dbReference type="GO" id="GO:0004305">
    <property type="term" value="F:ethanolamine kinase activity"/>
    <property type="evidence" value="ECO:0007669"/>
    <property type="project" value="TreeGrafter"/>
</dbReference>
<organism evidence="3 4">
    <name type="scientific">Trametes cubensis</name>
    <dbReference type="NCBI Taxonomy" id="1111947"/>
    <lineage>
        <taxon>Eukaryota</taxon>
        <taxon>Fungi</taxon>
        <taxon>Dikarya</taxon>
        <taxon>Basidiomycota</taxon>
        <taxon>Agaricomycotina</taxon>
        <taxon>Agaricomycetes</taxon>
        <taxon>Polyporales</taxon>
        <taxon>Polyporaceae</taxon>
        <taxon>Trametes</taxon>
    </lineage>
</organism>
<dbReference type="Gene3D" id="3.90.1200.10">
    <property type="match status" value="1"/>
</dbReference>
<dbReference type="EMBL" id="JAPEVG010000006">
    <property type="protein sequence ID" value="KAJ8501581.1"/>
    <property type="molecule type" value="Genomic_DNA"/>
</dbReference>
<dbReference type="GO" id="GO:0006646">
    <property type="term" value="P:phosphatidylethanolamine biosynthetic process"/>
    <property type="evidence" value="ECO:0007669"/>
    <property type="project" value="TreeGrafter"/>
</dbReference>
<sequence length="507" mass="55887">MSPTIGPDLAPSSSIAQFRPQGTPLNRSSTSSSRSRSLPDNASAGTSPAYSTSSLSIPLEESDVDVARVEGLRHANLRLEARSARTPSGKLTTCGTGRSALSWSGVRLLPPHAFVLTSPADRRYNTVPFAEQLLRILHTIRAPSWSEPEITPESISIQKVSGSLTNAVFFVSCPPVAKARTVLLRVYGPSSGSLIFRPRELHTLHVLSSRYHIGPRVYGTFENGRVEEYFDATALSAADLRDPAISSWIGARMAELHGVDIDVVALDAHPQCPLQIGVKNNVTSWLAFARDVLALPGAPLHVRHALDLDTFEHEWALFLRWMDQKEASDGSSPRVFSHNDAQYGNLLRLRSLPEGQPAHRQIIVVDFEYASPNPAAFDIANHFHEWTADYHGSTPHLLDPTRYPTTEQRRNFYHAYLTHIQSSSGAPTTPADSPPHVSEAALRTLDEQVRAWSPASHAMWAVWGVVQAREFVEGKDGEPEFDYLGYAQCRMDGFRREIRELGIAPVA</sequence>
<dbReference type="Gene3D" id="3.30.200.20">
    <property type="entry name" value="Phosphorylase Kinase, domain 1"/>
    <property type="match status" value="1"/>
</dbReference>
<dbReference type="CDD" id="cd05157">
    <property type="entry name" value="ETNK_euk"/>
    <property type="match status" value="1"/>
</dbReference>
<dbReference type="PANTHER" id="PTHR22603">
    <property type="entry name" value="CHOLINE/ETHANOALAMINE KINASE"/>
    <property type="match status" value="1"/>
</dbReference>
<dbReference type="Pfam" id="PF01633">
    <property type="entry name" value="Choline_kinase"/>
    <property type="match status" value="1"/>
</dbReference>
<evidence type="ECO:0000256" key="1">
    <source>
        <dbReference type="ARBA" id="ARBA00038211"/>
    </source>
</evidence>
<gene>
    <name evidence="3" type="ORF">ONZ51_g525</name>
</gene>
<accession>A0AAD7XGD8</accession>
<evidence type="ECO:0000313" key="4">
    <source>
        <dbReference type="Proteomes" id="UP001215151"/>
    </source>
</evidence>